<evidence type="ECO:0000313" key="2">
    <source>
        <dbReference type="EMBL" id="QYZ70011.1"/>
    </source>
</evidence>
<gene>
    <name evidence="2" type="ORF">JO391_00240</name>
</gene>
<dbReference type="EMBL" id="CP069370">
    <property type="protein sequence ID" value="QYZ70011.1"/>
    <property type="molecule type" value="Genomic_DNA"/>
</dbReference>
<organism evidence="2 3">
    <name type="scientific">Neotabrizicola shimadae</name>
    <dbReference type="NCBI Taxonomy" id="2807096"/>
    <lineage>
        <taxon>Bacteria</taxon>
        <taxon>Pseudomonadati</taxon>
        <taxon>Pseudomonadota</taxon>
        <taxon>Alphaproteobacteria</taxon>
        <taxon>Rhodobacterales</taxon>
        <taxon>Paracoccaceae</taxon>
        <taxon>Neotabrizicola</taxon>
    </lineage>
</organism>
<keyword evidence="3" id="KW-1185">Reference proteome</keyword>
<dbReference type="Gene3D" id="2.40.160.10">
    <property type="entry name" value="Porin"/>
    <property type="match status" value="1"/>
</dbReference>
<dbReference type="KEGG" id="nsm:JO391_00240"/>
<dbReference type="AlphaFoldDB" id="A0A8G0ZW74"/>
<dbReference type="RefSeq" id="WP_220662227.1">
    <property type="nucleotide sequence ID" value="NZ_CP069370.1"/>
</dbReference>
<keyword evidence="1" id="KW-0732">Signal</keyword>
<sequence>MRVTRVALLCTAIACPAAAQEFTNPSGSSVKLYGQLSPAYLSYDDGQESNAGLVDNNNSNSRVGITVNWPFADETSLKFNFETSLGFFQSNNLNITSFDGQQWYSWSENDIRKLEVSYQADFGTVWLGQGDMATDKIAEIDFSKTTIIGYSDYQAVAGGFAFRESDGTLSSIKIKNVFINLEGSRRMRLRYDTPDFNGFKFSAAAGENVLSGDNKYYYDAAIRYENTLGDVKLGAGLGYNYTVPKDGGDSTEAVMGSVSALHEPSGVNGTIALGQYMDGGDYVYVKAGWTGDIWDIGATSLAAEYYSSNDIGLDGSGSSWGLMAVQALKEQSTELYAGYRSYGLDSETVSYDDSDSFMVGARWKF</sequence>
<dbReference type="Proteomes" id="UP000826300">
    <property type="component" value="Chromosome"/>
</dbReference>
<dbReference type="SUPFAM" id="SSF56935">
    <property type="entry name" value="Porins"/>
    <property type="match status" value="1"/>
</dbReference>
<feature type="signal peptide" evidence="1">
    <location>
        <begin position="1"/>
        <end position="19"/>
    </location>
</feature>
<feature type="chain" id="PRO_5034803015" evidence="1">
    <location>
        <begin position="20"/>
        <end position="365"/>
    </location>
</feature>
<protein>
    <submittedName>
        <fullName evidence="2">Porin</fullName>
    </submittedName>
</protein>
<reference evidence="2" key="1">
    <citation type="submission" date="2021-02" db="EMBL/GenBank/DDBJ databases">
        <title>Rhodobacter shimadae sp. nov., an aerobic anoxygenic phototrophic bacterium isolated from a hot spring.</title>
        <authorList>
            <person name="Muramatsu S."/>
            <person name="Haruta S."/>
            <person name="Hirose S."/>
            <person name="Hanada S."/>
        </authorList>
    </citation>
    <scope>NUCLEOTIDE SEQUENCE</scope>
    <source>
        <strain evidence="2">N10</strain>
    </source>
</reference>
<dbReference type="InterPro" id="IPR023614">
    <property type="entry name" value="Porin_dom_sf"/>
</dbReference>
<name>A0A8G0ZW74_9RHOB</name>
<evidence type="ECO:0000313" key="3">
    <source>
        <dbReference type="Proteomes" id="UP000826300"/>
    </source>
</evidence>
<accession>A0A8G0ZW74</accession>
<evidence type="ECO:0000256" key="1">
    <source>
        <dbReference type="SAM" id="SignalP"/>
    </source>
</evidence>
<proteinExistence type="predicted"/>